<keyword evidence="9 14" id="KW-0808">Transferase</keyword>
<feature type="domain" description="N-acetyltransferase" evidence="15">
    <location>
        <begin position="462"/>
        <end position="596"/>
    </location>
</feature>
<dbReference type="CDD" id="cd01359">
    <property type="entry name" value="Argininosuccinate_lyase"/>
    <property type="match status" value="1"/>
</dbReference>
<dbReference type="CDD" id="cd04301">
    <property type="entry name" value="NAT_SF"/>
    <property type="match status" value="1"/>
</dbReference>
<evidence type="ECO:0000313" key="17">
    <source>
        <dbReference type="Proteomes" id="UP001248581"/>
    </source>
</evidence>
<evidence type="ECO:0000256" key="7">
    <source>
        <dbReference type="ARBA" id="ARBA00022571"/>
    </source>
</evidence>
<dbReference type="InterPro" id="IPR020557">
    <property type="entry name" value="Fumarate_lyase_CS"/>
</dbReference>
<comment type="catalytic activity">
    <reaction evidence="1 13">
        <text>2-(N(omega)-L-arginino)succinate = fumarate + L-arginine</text>
        <dbReference type="Rhea" id="RHEA:24020"/>
        <dbReference type="ChEBI" id="CHEBI:29806"/>
        <dbReference type="ChEBI" id="CHEBI:32682"/>
        <dbReference type="ChEBI" id="CHEBI:57472"/>
        <dbReference type="EC" id="4.3.2.1"/>
    </reaction>
</comment>
<dbReference type="EMBL" id="CP134146">
    <property type="protein sequence ID" value="WNC68821.1"/>
    <property type="molecule type" value="Genomic_DNA"/>
</dbReference>
<sequence length="628" mass="70014">MAALWGGRFKSGSSDIFKAFNDSLPFDYVLAQQDIKGSIGWSKAIQKAGVLTIEEQQKMEQALLDLAAKVEAGEVDFTEATAEDIHSWVESELIEVIGDTARKLHTGRSRNDQVSTDLRLWSREQTDVILNMLKNCVQQLINLADNNKQHILPGYTHLQRAQPVRFAHWCMAYVEMLKRDISRLEDARKRLNQSPLGCGALAGTTYPIDRVELAHSLGFDGPCMNSLDAVSDRDYVLELLFAASTGMMHLSRFSEDLIFFNSGEANFITLGDQVTSGSSLMPQKKNPDALELIRGKCGRVYGSLQALLVTLKGLPLAYNKDMQEDKQGLFDALEQWLSCLVMAIEVVNSIELNSAECQKAARGGYANATELADYLVGKGVPFRTAHDITGSAVLYAINQGEPLESLRLDEFKQFSPLIEADVYPVLELEYLVDKRNILGGTGIEPVQKVIDDNRLQFGTANYVVRDAKLTDLRSIVKLVNYWSSREENLPRKEDDLIKSIRDFAVIEVNGQVCACAALYIYSTGLAEIRSLGVSINHQGKGYGQQLCKYLLGRAKEMALLKVFVLTRKPTFFEKLDFIPGDKDTLPEKVMKDCDLCPKQDNCDEEALMFNLSEHNLPQILGSIEIVEA</sequence>
<dbReference type="PRINTS" id="PR00149">
    <property type="entry name" value="FUMRATELYASE"/>
</dbReference>
<evidence type="ECO:0000256" key="13">
    <source>
        <dbReference type="HAMAP-Rule" id="MF_00006"/>
    </source>
</evidence>
<evidence type="ECO:0000256" key="5">
    <source>
        <dbReference type="ARBA" id="ARBA00012338"/>
    </source>
</evidence>
<dbReference type="Pfam" id="PF14698">
    <property type="entry name" value="ASL_C2"/>
    <property type="match status" value="1"/>
</dbReference>
<dbReference type="InterPro" id="IPR022761">
    <property type="entry name" value="Fumarate_lyase_N"/>
</dbReference>
<dbReference type="GO" id="GO:0004056">
    <property type="term" value="F:argininosuccinate lyase activity"/>
    <property type="evidence" value="ECO:0007669"/>
    <property type="project" value="UniProtKB-EC"/>
</dbReference>
<evidence type="ECO:0000256" key="2">
    <source>
        <dbReference type="ARBA" id="ARBA00004496"/>
    </source>
</evidence>
<keyword evidence="10 13" id="KW-0456">Lyase</keyword>
<gene>
    <name evidence="13 16" type="primary">argH</name>
    <name evidence="16" type="ORF">RI845_01405</name>
</gene>
<keyword evidence="12 14" id="KW-0012">Acyltransferase</keyword>
<dbReference type="InterPro" id="IPR029419">
    <property type="entry name" value="Arg_succ_lyase_C"/>
</dbReference>
<evidence type="ECO:0000256" key="11">
    <source>
        <dbReference type="ARBA" id="ARBA00023268"/>
    </source>
</evidence>
<keyword evidence="7 13" id="KW-0055">Arginine biosynthesis</keyword>
<comment type="similarity">
    <text evidence="4 14">In the N-terminal section; belongs to the lyase 1 family. Argininosuccinate lyase subfamily.</text>
</comment>
<dbReference type="NCBIfam" id="NF008964">
    <property type="entry name" value="PRK12308.1"/>
    <property type="match status" value="1"/>
</dbReference>
<dbReference type="SUPFAM" id="SSF55729">
    <property type="entry name" value="Acyl-CoA N-acyltransferases (Nat)"/>
    <property type="match status" value="1"/>
</dbReference>
<dbReference type="InterPro" id="IPR016181">
    <property type="entry name" value="Acyl_CoA_acyltransferase"/>
</dbReference>
<evidence type="ECO:0000256" key="1">
    <source>
        <dbReference type="ARBA" id="ARBA00000985"/>
    </source>
</evidence>
<dbReference type="InterPro" id="IPR000182">
    <property type="entry name" value="GNAT_dom"/>
</dbReference>
<dbReference type="InterPro" id="IPR008948">
    <property type="entry name" value="L-Aspartase-like"/>
</dbReference>
<dbReference type="Gene3D" id="1.10.40.30">
    <property type="entry name" value="Fumarase/aspartase (C-terminal domain)"/>
    <property type="match status" value="1"/>
</dbReference>
<evidence type="ECO:0000256" key="14">
    <source>
        <dbReference type="PIRNR" id="PIRNR036456"/>
    </source>
</evidence>
<dbReference type="PANTHER" id="PTHR43814:SF1">
    <property type="entry name" value="ARGININOSUCCINATE LYASE"/>
    <property type="match status" value="1"/>
</dbReference>
<dbReference type="Proteomes" id="UP001248581">
    <property type="component" value="Chromosome"/>
</dbReference>
<proteinExistence type="inferred from homology"/>
<keyword evidence="11" id="KW-0511">Multifunctional enzyme</keyword>
<reference evidence="17" key="1">
    <citation type="submission" date="2023-09" db="EMBL/GenBank/DDBJ databases">
        <authorList>
            <person name="Li S."/>
            <person name="Li X."/>
            <person name="Zhang C."/>
            <person name="Zhao Z."/>
        </authorList>
    </citation>
    <scope>NUCLEOTIDE SEQUENCE [LARGE SCALE GENOMIC DNA]</scope>
    <source>
        <strain evidence="17">SQ345</strain>
    </source>
</reference>
<protein>
    <recommendedName>
        <fullName evidence="5 13">Argininosuccinate lyase</fullName>
        <shortName evidence="13">ASAL</shortName>
        <ecNumber evidence="5 13">4.3.2.1</ecNumber>
    </recommendedName>
    <alternativeName>
        <fullName evidence="13">Arginosuccinase</fullName>
    </alternativeName>
</protein>
<dbReference type="Pfam" id="PF00583">
    <property type="entry name" value="Acetyltransf_1"/>
    <property type="match status" value="1"/>
</dbReference>
<evidence type="ECO:0000256" key="4">
    <source>
        <dbReference type="ARBA" id="ARBA00005552"/>
    </source>
</evidence>
<dbReference type="SUPFAM" id="SSF48557">
    <property type="entry name" value="L-aspartase-like"/>
    <property type="match status" value="1"/>
</dbReference>
<comment type="subcellular location">
    <subcellularLocation>
        <location evidence="2 13 14">Cytoplasm</location>
    </subcellularLocation>
</comment>
<evidence type="ECO:0000256" key="8">
    <source>
        <dbReference type="ARBA" id="ARBA00022605"/>
    </source>
</evidence>
<accession>A0ABY9TIZ5</accession>
<dbReference type="InterPro" id="IPR024083">
    <property type="entry name" value="Fumarase/histidase_N"/>
</dbReference>
<dbReference type="Gene3D" id="1.10.275.10">
    <property type="entry name" value="Fumarase/aspartase (N-terminal domain)"/>
    <property type="match status" value="1"/>
</dbReference>
<evidence type="ECO:0000256" key="3">
    <source>
        <dbReference type="ARBA" id="ARBA00004941"/>
    </source>
</evidence>
<dbReference type="PROSITE" id="PS51186">
    <property type="entry name" value="GNAT"/>
    <property type="match status" value="1"/>
</dbReference>
<dbReference type="InterPro" id="IPR000362">
    <property type="entry name" value="Fumarate_lyase_fam"/>
</dbReference>
<evidence type="ECO:0000256" key="12">
    <source>
        <dbReference type="ARBA" id="ARBA00023315"/>
    </source>
</evidence>
<evidence type="ECO:0000256" key="10">
    <source>
        <dbReference type="ARBA" id="ARBA00023239"/>
    </source>
</evidence>
<evidence type="ECO:0000256" key="6">
    <source>
        <dbReference type="ARBA" id="ARBA00022490"/>
    </source>
</evidence>
<comment type="pathway">
    <text evidence="3 13 14">Amino-acid biosynthesis; L-arginine biosynthesis; L-arginine from L-ornithine and carbamoyl phosphate: step 3/3.</text>
</comment>
<dbReference type="Pfam" id="PF00206">
    <property type="entry name" value="Lyase_1"/>
    <property type="match status" value="1"/>
</dbReference>
<evidence type="ECO:0000313" key="16">
    <source>
        <dbReference type="EMBL" id="WNC68821.1"/>
    </source>
</evidence>
<dbReference type="InterPro" id="IPR011244">
    <property type="entry name" value="ASAL_AGS_AcTrfase"/>
</dbReference>
<dbReference type="InterPro" id="IPR009049">
    <property type="entry name" value="Argininosuccinate_lyase"/>
</dbReference>
<dbReference type="PROSITE" id="PS00163">
    <property type="entry name" value="FUMARATE_LYASES"/>
    <property type="match status" value="1"/>
</dbReference>
<dbReference type="Gene3D" id="1.20.200.10">
    <property type="entry name" value="Fumarase/aspartase (Central domain)"/>
    <property type="match status" value="1"/>
</dbReference>
<dbReference type="PIRSF" id="PIRSF036456">
    <property type="entry name" value="ASAL_AGS"/>
    <property type="match status" value="1"/>
</dbReference>
<dbReference type="PRINTS" id="PR00145">
    <property type="entry name" value="ARGSUCLYASE"/>
</dbReference>
<dbReference type="NCBIfam" id="TIGR00838">
    <property type="entry name" value="argH"/>
    <property type="match status" value="1"/>
</dbReference>
<dbReference type="RefSeq" id="WP_348387975.1">
    <property type="nucleotide sequence ID" value="NZ_CP134146.1"/>
</dbReference>
<comment type="similarity">
    <text evidence="13">Belongs to the lyase 1 family. Argininosuccinate lyase subfamily.</text>
</comment>
<evidence type="ECO:0000256" key="9">
    <source>
        <dbReference type="ARBA" id="ARBA00022679"/>
    </source>
</evidence>
<dbReference type="Gene3D" id="3.40.630.30">
    <property type="match status" value="1"/>
</dbReference>
<keyword evidence="8 13" id="KW-0028">Amino-acid biosynthesis</keyword>
<organism evidence="16 17">
    <name type="scientific">Thalassotalea nanhaiensis</name>
    <dbReference type="NCBI Taxonomy" id="3065648"/>
    <lineage>
        <taxon>Bacteria</taxon>
        <taxon>Pseudomonadati</taxon>
        <taxon>Pseudomonadota</taxon>
        <taxon>Gammaproteobacteria</taxon>
        <taxon>Alteromonadales</taxon>
        <taxon>Colwelliaceae</taxon>
        <taxon>Thalassotalea</taxon>
    </lineage>
</organism>
<keyword evidence="17" id="KW-1185">Reference proteome</keyword>
<name>A0ABY9TIZ5_9GAMM</name>
<dbReference type="EC" id="4.3.2.1" evidence="5 13"/>
<keyword evidence="6 13" id="KW-0963">Cytoplasm</keyword>
<evidence type="ECO:0000259" key="15">
    <source>
        <dbReference type="PROSITE" id="PS51186"/>
    </source>
</evidence>
<dbReference type="PANTHER" id="PTHR43814">
    <property type="entry name" value="ARGININOSUCCINATE LYASE"/>
    <property type="match status" value="1"/>
</dbReference>
<dbReference type="HAMAP" id="MF_00006">
    <property type="entry name" value="Arg_succ_lyase"/>
    <property type="match status" value="1"/>
</dbReference>